<feature type="transmembrane region" description="Helical" evidence="1">
    <location>
        <begin position="50"/>
        <end position="71"/>
    </location>
</feature>
<keyword evidence="1" id="KW-0472">Membrane</keyword>
<dbReference type="AlphaFoldDB" id="A0A2M4D2V3"/>
<protein>
    <submittedName>
        <fullName evidence="2">Uncharacterized protein</fullName>
    </submittedName>
</protein>
<proteinExistence type="predicted"/>
<name>A0A2M4D2V3_ANODA</name>
<sequence length="102" mass="11435">MVLIPSLTLPFSFTILILSLPALCIPHAFVRFSVPIKLISRTYDARVVRLARTFVSIFAFFCFGFSVPLHYSLYMHVVGTDGTRGAPCVCAWPLRVLNLKCI</sequence>
<keyword evidence="1" id="KW-0812">Transmembrane</keyword>
<accession>A0A2M4D2V3</accession>
<reference evidence="2" key="1">
    <citation type="submission" date="2018-01" db="EMBL/GenBank/DDBJ databases">
        <title>An insight into the sialome of Amazonian anophelines.</title>
        <authorList>
            <person name="Ribeiro J.M."/>
            <person name="Scarpassa V."/>
            <person name="Calvo E."/>
        </authorList>
    </citation>
    <scope>NUCLEOTIDE SEQUENCE</scope>
</reference>
<evidence type="ECO:0000256" key="1">
    <source>
        <dbReference type="SAM" id="Phobius"/>
    </source>
</evidence>
<keyword evidence="1" id="KW-1133">Transmembrane helix</keyword>
<dbReference type="EMBL" id="GGFL01007707">
    <property type="protein sequence ID" value="MBW71885.1"/>
    <property type="molecule type" value="Transcribed_RNA"/>
</dbReference>
<evidence type="ECO:0000313" key="2">
    <source>
        <dbReference type="EMBL" id="MBW71885.1"/>
    </source>
</evidence>
<feature type="transmembrane region" description="Helical" evidence="1">
    <location>
        <begin position="12"/>
        <end position="30"/>
    </location>
</feature>
<organism evidence="2">
    <name type="scientific">Anopheles darlingi</name>
    <name type="common">Mosquito</name>
    <dbReference type="NCBI Taxonomy" id="43151"/>
    <lineage>
        <taxon>Eukaryota</taxon>
        <taxon>Metazoa</taxon>
        <taxon>Ecdysozoa</taxon>
        <taxon>Arthropoda</taxon>
        <taxon>Hexapoda</taxon>
        <taxon>Insecta</taxon>
        <taxon>Pterygota</taxon>
        <taxon>Neoptera</taxon>
        <taxon>Endopterygota</taxon>
        <taxon>Diptera</taxon>
        <taxon>Nematocera</taxon>
        <taxon>Culicoidea</taxon>
        <taxon>Culicidae</taxon>
        <taxon>Anophelinae</taxon>
        <taxon>Anopheles</taxon>
    </lineage>
</organism>